<dbReference type="SUPFAM" id="SSF46955">
    <property type="entry name" value="Putative DNA-binding domain"/>
    <property type="match status" value="1"/>
</dbReference>
<dbReference type="Proteomes" id="UP000305541">
    <property type="component" value="Unassembled WGS sequence"/>
</dbReference>
<proteinExistence type="predicted"/>
<dbReference type="AlphaFoldDB" id="A0A5R9BSY5"/>
<protein>
    <recommendedName>
        <fullName evidence="3">Helix-turn-helix domain-containing protein</fullName>
    </recommendedName>
</protein>
<evidence type="ECO:0000313" key="2">
    <source>
        <dbReference type="Proteomes" id="UP000305541"/>
    </source>
</evidence>
<name>A0A5R9BSY5_9LACO</name>
<gene>
    <name evidence="1" type="ORF">FEZ51_07695</name>
</gene>
<evidence type="ECO:0000313" key="1">
    <source>
        <dbReference type="EMBL" id="TLQ03784.1"/>
    </source>
</evidence>
<organism evidence="1 2">
    <name type="scientific">Pediococcus stilesii</name>
    <dbReference type="NCBI Taxonomy" id="331679"/>
    <lineage>
        <taxon>Bacteria</taxon>
        <taxon>Bacillati</taxon>
        <taxon>Bacillota</taxon>
        <taxon>Bacilli</taxon>
        <taxon>Lactobacillales</taxon>
        <taxon>Lactobacillaceae</taxon>
        <taxon>Pediococcus</taxon>
    </lineage>
</organism>
<dbReference type="RefSeq" id="WP_138474638.1">
    <property type="nucleotide sequence ID" value="NZ_VBTH01000014.1"/>
</dbReference>
<reference evidence="1 2" key="1">
    <citation type="submission" date="2019-05" db="EMBL/GenBank/DDBJ databases">
        <title>The metagenome of a microbial culture collection derived from dairy environment covers the genomic content of the human microbiome.</title>
        <authorList>
            <person name="Roder T."/>
            <person name="Wuthrich D."/>
            <person name="Sattari Z."/>
            <person name="Von Ah U."/>
            <person name="Bar C."/>
            <person name="Ronchi F."/>
            <person name="Macpherson A.J."/>
            <person name="Ganal-Vonarburg S.C."/>
            <person name="Bruggmann R."/>
            <person name="Vergeres G."/>
        </authorList>
    </citation>
    <scope>NUCLEOTIDE SEQUENCE [LARGE SCALE GENOMIC DNA]</scope>
    <source>
        <strain evidence="1 2">FAM 18815</strain>
    </source>
</reference>
<dbReference type="OrthoDB" id="2876156at2"/>
<comment type="caution">
    <text evidence="1">The sequence shown here is derived from an EMBL/GenBank/DDBJ whole genome shotgun (WGS) entry which is preliminary data.</text>
</comment>
<dbReference type="InterPro" id="IPR009061">
    <property type="entry name" value="DNA-bd_dom_put_sf"/>
</dbReference>
<evidence type="ECO:0008006" key="3">
    <source>
        <dbReference type="Google" id="ProtNLM"/>
    </source>
</evidence>
<dbReference type="EMBL" id="VBTH01000014">
    <property type="protein sequence ID" value="TLQ03784.1"/>
    <property type="molecule type" value="Genomic_DNA"/>
</dbReference>
<sequence length="75" mass="8830">MQQSMLLSAKKAFEEAGRQEQFPEYMNKKQASKYLNINDRTLNKFITQGLKITVLDGVQRLSKKECDRFMLENQK</sequence>
<accession>A0A5R9BSY5</accession>